<evidence type="ECO:0008006" key="3">
    <source>
        <dbReference type="Google" id="ProtNLM"/>
    </source>
</evidence>
<evidence type="ECO:0000313" key="2">
    <source>
        <dbReference type="Proteomes" id="UP001157134"/>
    </source>
</evidence>
<name>A0ABQ6HAW3_9GAMM</name>
<gene>
    <name evidence="1" type="ORF">tloyanaT_09060</name>
</gene>
<reference evidence="1 2" key="1">
    <citation type="submission" date="2023-03" db="EMBL/GenBank/DDBJ databases">
        <title>Thalassotalea loyana LMG 22536T draft genome sequence.</title>
        <authorList>
            <person name="Sawabe T."/>
        </authorList>
    </citation>
    <scope>NUCLEOTIDE SEQUENCE [LARGE SCALE GENOMIC DNA]</scope>
    <source>
        <strain evidence="1 2">LMG 22536</strain>
    </source>
</reference>
<dbReference type="EMBL" id="BSSV01000001">
    <property type="protein sequence ID" value="GLX84654.1"/>
    <property type="molecule type" value="Genomic_DNA"/>
</dbReference>
<organism evidence="1 2">
    <name type="scientific">Thalassotalea loyana</name>
    <dbReference type="NCBI Taxonomy" id="280483"/>
    <lineage>
        <taxon>Bacteria</taxon>
        <taxon>Pseudomonadati</taxon>
        <taxon>Pseudomonadota</taxon>
        <taxon>Gammaproteobacteria</taxon>
        <taxon>Alteromonadales</taxon>
        <taxon>Colwelliaceae</taxon>
        <taxon>Thalassotalea</taxon>
    </lineage>
</organism>
<dbReference type="RefSeq" id="WP_284296248.1">
    <property type="nucleotide sequence ID" value="NZ_BSSV01000001.1"/>
</dbReference>
<keyword evidence="2" id="KW-1185">Reference proteome</keyword>
<dbReference type="Pfam" id="PF08889">
    <property type="entry name" value="WbqC"/>
    <property type="match status" value="1"/>
</dbReference>
<evidence type="ECO:0000313" key="1">
    <source>
        <dbReference type="EMBL" id="GLX84654.1"/>
    </source>
</evidence>
<dbReference type="InterPro" id="IPR014985">
    <property type="entry name" value="WbqC"/>
</dbReference>
<comment type="caution">
    <text evidence="1">The sequence shown here is derived from an EMBL/GenBank/DDBJ whole genome shotgun (WGS) entry which is preliminary data.</text>
</comment>
<protein>
    <recommendedName>
        <fullName evidence="3">WbqC family protein</fullName>
    </recommendedName>
</protein>
<dbReference type="Proteomes" id="UP001157134">
    <property type="component" value="Unassembled WGS sequence"/>
</dbReference>
<accession>A0ABQ6HAW3</accession>
<proteinExistence type="predicted"/>
<sequence length="240" mass="26908">MRGAIMQPTYLPWTGFFDLIDSVDVFVYLDNVKLEKSSWHVRNQIKSVQGAVMLTVPVSTPNGRLETMINETLLSPKPWQKKHLKTLVTNYSKAPFFNDVYPFIEGLLKRDYQNLAELNMAIISAVATQLGITTKLVRASNLDNITGVKDERLVSLCHELSITHYLSPVGAADYIEKHSKGGAIVKAGISLSYQSYQAPTYPQLYGDFISHLSVFDALFNCGFEHTLELIRQHSNRGALV</sequence>